<evidence type="ECO:0000313" key="5">
    <source>
        <dbReference type="EMBL" id="MFC0081768.1"/>
    </source>
</evidence>
<proteinExistence type="inferred from homology"/>
<evidence type="ECO:0000256" key="4">
    <source>
        <dbReference type="ARBA" id="ARBA00022825"/>
    </source>
</evidence>
<dbReference type="PANTHER" id="PTHR20842">
    <property type="entry name" value="PROTEASE S51 ALPHA-ASPARTYL DIPEPTIDASE"/>
    <property type="match status" value="1"/>
</dbReference>
<accession>A0ABV6C247</accession>
<protein>
    <submittedName>
        <fullName evidence="5">Type 1 glutamine amidotransferase-like domain-containing protein</fullName>
    </submittedName>
</protein>
<dbReference type="Pfam" id="PF03575">
    <property type="entry name" value="Peptidase_S51"/>
    <property type="match status" value="1"/>
</dbReference>
<dbReference type="PANTHER" id="PTHR20842:SF0">
    <property type="entry name" value="ALPHA-ASPARTYL DIPEPTIDASE"/>
    <property type="match status" value="1"/>
</dbReference>
<sequence>MAAAEPTIVATSGGLLPDPRTFVRPGPLLEHALALAEPRGRPRICFLLTALGDSDLWAARLYAMYQERDVQVSCLALFPMPSVADPEAHLRSQDLIWVGGGSTANLLALWRLHGLDRILRACWEDGVVLGGVSAGSLCWHQGGTTDSFGPELAPITDCLGFLPYSNCPHYDAEAQRRPLFQRLVGEGLLPEGYATDNGAGLVYRGTTLAEVVAEVEGRAAYHVKRQPGGGVQETRLTARLLPGAVGGPEASRG</sequence>
<dbReference type="Proteomes" id="UP001589788">
    <property type="component" value="Unassembled WGS sequence"/>
</dbReference>
<gene>
    <name evidence="5" type="ORF">ACFFRE_06370</name>
</gene>
<dbReference type="InterPro" id="IPR005320">
    <property type="entry name" value="Peptidase_S51"/>
</dbReference>
<keyword evidence="6" id="KW-1185">Reference proteome</keyword>
<dbReference type="InterPro" id="IPR029062">
    <property type="entry name" value="Class_I_gatase-like"/>
</dbReference>
<name>A0ABV6C247_9ACTN</name>
<keyword evidence="4" id="KW-0720">Serine protease</keyword>
<reference evidence="5 6" key="1">
    <citation type="submission" date="2024-09" db="EMBL/GenBank/DDBJ databases">
        <authorList>
            <person name="Sun Q."/>
            <person name="Mori K."/>
        </authorList>
    </citation>
    <scope>NUCLEOTIDE SEQUENCE [LARGE SCALE GENOMIC DNA]</scope>
    <source>
        <strain evidence="5 6">JCM 15389</strain>
    </source>
</reference>
<evidence type="ECO:0000256" key="3">
    <source>
        <dbReference type="ARBA" id="ARBA00022801"/>
    </source>
</evidence>
<dbReference type="RefSeq" id="WP_248105746.1">
    <property type="nucleotide sequence ID" value="NZ_JAKHEX010000003.1"/>
</dbReference>
<evidence type="ECO:0000313" key="6">
    <source>
        <dbReference type="Proteomes" id="UP001589788"/>
    </source>
</evidence>
<comment type="caution">
    <text evidence="5">The sequence shown here is derived from an EMBL/GenBank/DDBJ whole genome shotgun (WGS) entry which is preliminary data.</text>
</comment>
<dbReference type="SUPFAM" id="SSF52317">
    <property type="entry name" value="Class I glutamine amidotransferase-like"/>
    <property type="match status" value="1"/>
</dbReference>
<keyword evidence="3" id="KW-0378">Hydrolase</keyword>
<dbReference type="CDD" id="cd03146">
    <property type="entry name" value="GAT1_Peptidase_E"/>
    <property type="match status" value="1"/>
</dbReference>
<evidence type="ECO:0000256" key="1">
    <source>
        <dbReference type="ARBA" id="ARBA00006534"/>
    </source>
</evidence>
<dbReference type="EMBL" id="JBHLYQ010000047">
    <property type="protein sequence ID" value="MFC0081768.1"/>
    <property type="molecule type" value="Genomic_DNA"/>
</dbReference>
<evidence type="ECO:0000256" key="2">
    <source>
        <dbReference type="ARBA" id="ARBA00022670"/>
    </source>
</evidence>
<dbReference type="Gene3D" id="3.40.50.880">
    <property type="match status" value="1"/>
</dbReference>
<comment type="similarity">
    <text evidence="1">Belongs to the peptidase S51 family.</text>
</comment>
<keyword evidence="2" id="KW-0645">Protease</keyword>
<organism evidence="5 6">
    <name type="scientific">Aciditerrimonas ferrireducens</name>
    <dbReference type="NCBI Taxonomy" id="667306"/>
    <lineage>
        <taxon>Bacteria</taxon>
        <taxon>Bacillati</taxon>
        <taxon>Actinomycetota</taxon>
        <taxon>Acidimicrobiia</taxon>
        <taxon>Acidimicrobiales</taxon>
        <taxon>Acidimicrobiaceae</taxon>
        <taxon>Aciditerrimonas</taxon>
    </lineage>
</organism>